<gene>
    <name evidence="6" type="ORF">C884_01932</name>
</gene>
<dbReference type="EMBL" id="ANHZ02000004">
    <property type="protein sequence ID" value="EME37424.1"/>
    <property type="molecule type" value="Genomic_DNA"/>
</dbReference>
<dbReference type="SUPFAM" id="SSF55120">
    <property type="entry name" value="Pseudouridine synthase"/>
    <property type="match status" value="1"/>
</dbReference>
<accession>M2YFX7</accession>
<dbReference type="STRING" id="71999.KPaMU14_11175"/>
<dbReference type="AlphaFoldDB" id="M2YFX7"/>
<dbReference type="InterPro" id="IPR020103">
    <property type="entry name" value="PsdUridine_synth_cat_dom_sf"/>
</dbReference>
<dbReference type="Gene3D" id="3.30.2350.10">
    <property type="entry name" value="Pseudouridine synthase"/>
    <property type="match status" value="1"/>
</dbReference>
<reference evidence="6 7" key="1">
    <citation type="journal article" date="2014" name="Genome Announc.">
        <title>Draft Genome Sequence of Kocuria palustris PEL.</title>
        <authorList>
            <person name="Sharma G."/>
            <person name="Khatri I."/>
            <person name="Subramanian S."/>
        </authorList>
    </citation>
    <scope>NUCLEOTIDE SEQUENCE [LARGE SCALE GENOMIC DNA]</scope>
    <source>
        <strain evidence="6 7">PEL</strain>
    </source>
</reference>
<keyword evidence="7" id="KW-1185">Reference proteome</keyword>
<evidence type="ECO:0000256" key="3">
    <source>
        <dbReference type="ARBA" id="ARBA00033164"/>
    </source>
</evidence>
<proteinExistence type="predicted"/>
<dbReference type="InterPro" id="IPR006145">
    <property type="entry name" value="PsdUridine_synth_RsuA/RluA"/>
</dbReference>
<dbReference type="RefSeq" id="WP_006213945.1">
    <property type="nucleotide sequence ID" value="NZ_ANHZ02000004.1"/>
</dbReference>
<dbReference type="InterPro" id="IPR050188">
    <property type="entry name" value="RluA_PseudoU_synthase"/>
</dbReference>
<evidence type="ECO:0000256" key="4">
    <source>
        <dbReference type="SAM" id="MobiDB-lite"/>
    </source>
</evidence>
<dbReference type="GO" id="GO:0009982">
    <property type="term" value="F:pseudouridine synthase activity"/>
    <property type="evidence" value="ECO:0007669"/>
    <property type="project" value="InterPro"/>
</dbReference>
<evidence type="ECO:0000313" key="6">
    <source>
        <dbReference type="EMBL" id="EME37424.1"/>
    </source>
</evidence>
<dbReference type="PANTHER" id="PTHR21600">
    <property type="entry name" value="MITOCHONDRIAL RNA PSEUDOURIDINE SYNTHASE"/>
    <property type="match status" value="1"/>
</dbReference>
<dbReference type="Pfam" id="PF00849">
    <property type="entry name" value="PseudoU_synth_2"/>
    <property type="match status" value="1"/>
</dbReference>
<comment type="caution">
    <text evidence="6">The sequence shown here is derived from an EMBL/GenBank/DDBJ whole genome shotgun (WGS) entry which is preliminary data.</text>
</comment>
<feature type="domain" description="Pseudouridine synthase RsuA/RluA-like" evidence="5">
    <location>
        <begin position="100"/>
        <end position="252"/>
    </location>
</feature>
<dbReference type="GO" id="GO:0140098">
    <property type="term" value="F:catalytic activity, acting on RNA"/>
    <property type="evidence" value="ECO:0007669"/>
    <property type="project" value="UniProtKB-ARBA"/>
</dbReference>
<comment type="catalytic activity">
    <reaction evidence="1">
        <text>a uridine in RNA = a pseudouridine in RNA</text>
        <dbReference type="Rhea" id="RHEA:48348"/>
        <dbReference type="Rhea" id="RHEA-COMP:12068"/>
        <dbReference type="Rhea" id="RHEA-COMP:12069"/>
        <dbReference type="ChEBI" id="CHEBI:65314"/>
        <dbReference type="ChEBI" id="CHEBI:65315"/>
    </reaction>
</comment>
<name>M2YFX7_9MICC</name>
<dbReference type="PANTHER" id="PTHR21600:SF84">
    <property type="entry name" value="PSEUDOURIDINE SYNTHASE RSUA_RLUA-LIKE DOMAIN-CONTAINING PROTEIN"/>
    <property type="match status" value="1"/>
</dbReference>
<protein>
    <recommendedName>
        <fullName evidence="2">RNA pseudouridylate synthase</fullName>
    </recommendedName>
    <alternativeName>
        <fullName evidence="3">RNA-uridine isomerase</fullName>
    </alternativeName>
</protein>
<sequence length="309" mass="34890">MSRRRARPRPLSPRDGIDPVSVRLPDDRSCTVGEHLLLRFPASRAQLERLLSGGEIVDDRGAPLPADAQCAGQRVWYHRELPVEPELPHDMPVLYEDEWLLAVDKPHGLPSTPRGGFIAQTALSVLRRRRGEDDLVPAHRLDRDTAGVLLLIRDPRARGAVQRQFQDRRTEKSYEAVARLGGLVLEDLPDRRSSRLLKQRGVLQAAEVPGEPNAVTHLDPLSAFEDDDGRWAHLRLHPLTGQTHQLRVHLAALGTPIRWDPLYPQVLPREPGDVSRPLQLLARTLRLTHPVTGQALELRSRRRLETLPR</sequence>
<evidence type="ECO:0000256" key="1">
    <source>
        <dbReference type="ARBA" id="ARBA00000073"/>
    </source>
</evidence>
<evidence type="ECO:0000256" key="2">
    <source>
        <dbReference type="ARBA" id="ARBA00031870"/>
    </source>
</evidence>
<feature type="region of interest" description="Disordered" evidence="4">
    <location>
        <begin position="1"/>
        <end position="22"/>
    </location>
</feature>
<organism evidence="6 7">
    <name type="scientific">Kocuria palustris PEL</name>
    <dbReference type="NCBI Taxonomy" id="1236550"/>
    <lineage>
        <taxon>Bacteria</taxon>
        <taxon>Bacillati</taxon>
        <taxon>Actinomycetota</taxon>
        <taxon>Actinomycetes</taxon>
        <taxon>Micrococcales</taxon>
        <taxon>Micrococcaceae</taxon>
        <taxon>Kocuria</taxon>
    </lineage>
</organism>
<dbReference type="GO" id="GO:0003723">
    <property type="term" value="F:RNA binding"/>
    <property type="evidence" value="ECO:0007669"/>
    <property type="project" value="InterPro"/>
</dbReference>
<dbReference type="Proteomes" id="UP000009877">
    <property type="component" value="Unassembled WGS sequence"/>
</dbReference>
<evidence type="ECO:0000313" key="7">
    <source>
        <dbReference type="Proteomes" id="UP000009877"/>
    </source>
</evidence>
<dbReference type="GO" id="GO:0000455">
    <property type="term" value="P:enzyme-directed rRNA pseudouridine synthesis"/>
    <property type="evidence" value="ECO:0007669"/>
    <property type="project" value="TreeGrafter"/>
</dbReference>
<evidence type="ECO:0000259" key="5">
    <source>
        <dbReference type="Pfam" id="PF00849"/>
    </source>
</evidence>